<proteinExistence type="predicted"/>
<protein>
    <submittedName>
        <fullName evidence="1">Uncharacterized protein</fullName>
    </submittedName>
</protein>
<sequence>MFHWNDIYMTSCNKQRMTELQSDVTKQKRRVFAKRKELNIKKERV</sequence>
<keyword evidence="2" id="KW-1185">Reference proteome</keyword>
<comment type="caution">
    <text evidence="1">The sequence shown here is derived from an EMBL/GenBank/DDBJ whole genome shotgun (WGS) entry which is preliminary data.</text>
</comment>
<reference evidence="1 2" key="1">
    <citation type="submission" date="2024-09" db="EMBL/GenBank/DDBJ databases">
        <authorList>
            <person name="Sun Q."/>
            <person name="Mori K."/>
        </authorList>
    </citation>
    <scope>NUCLEOTIDE SEQUENCE [LARGE SCALE GENOMIC DNA]</scope>
    <source>
        <strain evidence="1 2">NCAIM B.02301</strain>
    </source>
</reference>
<accession>A0ABV6NHT4</accession>
<organism evidence="1 2">
    <name type="scientific">Halalkalibacter alkalisediminis</name>
    <dbReference type="NCBI Taxonomy" id="935616"/>
    <lineage>
        <taxon>Bacteria</taxon>
        <taxon>Bacillati</taxon>
        <taxon>Bacillota</taxon>
        <taxon>Bacilli</taxon>
        <taxon>Bacillales</taxon>
        <taxon>Bacillaceae</taxon>
        <taxon>Halalkalibacter</taxon>
    </lineage>
</organism>
<name>A0ABV6NHT4_9BACI</name>
<evidence type="ECO:0000313" key="2">
    <source>
        <dbReference type="Proteomes" id="UP001589833"/>
    </source>
</evidence>
<dbReference type="EMBL" id="JBHLTR010000021">
    <property type="protein sequence ID" value="MFC0560291.1"/>
    <property type="molecule type" value="Genomic_DNA"/>
</dbReference>
<evidence type="ECO:0000313" key="1">
    <source>
        <dbReference type="EMBL" id="MFC0560291.1"/>
    </source>
</evidence>
<gene>
    <name evidence="1" type="ORF">ACFFH4_14740</name>
</gene>
<dbReference type="RefSeq" id="WP_273847233.1">
    <property type="nucleotide sequence ID" value="NZ_JAQQWT010000024.1"/>
</dbReference>
<dbReference type="Proteomes" id="UP001589833">
    <property type="component" value="Unassembled WGS sequence"/>
</dbReference>